<proteinExistence type="predicted"/>
<dbReference type="STRING" id="1747903.ASR47_101934"/>
<dbReference type="EC" id="2.1.1.198" evidence="1"/>
<dbReference type="PANTHER" id="PTHR46111:SF2">
    <property type="entry name" value="SAM-DEPENDENT METHYLTRANSFERASE"/>
    <property type="match status" value="1"/>
</dbReference>
<dbReference type="GO" id="GO:0032259">
    <property type="term" value="P:methylation"/>
    <property type="evidence" value="ECO:0007669"/>
    <property type="project" value="UniProtKB-KW"/>
</dbReference>
<name>A0A1A7C8T4_9BURK</name>
<dbReference type="InterPro" id="IPR008189">
    <property type="entry name" value="rRNA_ssu_MeTfrase_I"/>
</dbReference>
<keyword evidence="1" id="KW-0489">Methyltransferase</keyword>
<dbReference type="PIRSF" id="PIRSF005917">
    <property type="entry name" value="MTase_YraL"/>
    <property type="match status" value="1"/>
</dbReference>
<dbReference type="Proteomes" id="UP000092713">
    <property type="component" value="Unassembled WGS sequence"/>
</dbReference>
<keyword evidence="2" id="KW-1185">Reference proteome</keyword>
<dbReference type="GO" id="GO:0008168">
    <property type="term" value="F:methyltransferase activity"/>
    <property type="evidence" value="ECO:0007669"/>
    <property type="project" value="UniProtKB-KW"/>
</dbReference>
<accession>A0A1A7C8T4</accession>
<dbReference type="Gene3D" id="3.40.1010.10">
    <property type="entry name" value="Cobalt-precorrin-4 Transmethylase, Domain 1"/>
    <property type="match status" value="1"/>
</dbReference>
<dbReference type="EMBL" id="LOCQ01000044">
    <property type="protein sequence ID" value="OBV40728.1"/>
    <property type="molecule type" value="Genomic_DNA"/>
</dbReference>
<reference evidence="1 2" key="1">
    <citation type="submission" date="2016-04" db="EMBL/GenBank/DDBJ databases">
        <title>Draft genome sequence of Janthinobacterium psychrotolerans sp. nov., isolated from freshwater sediments in Denmark.</title>
        <authorList>
            <person name="Gong X."/>
            <person name="Skrivergaard S."/>
            <person name="Korsgaard B.S."/>
            <person name="Schreiber L."/>
            <person name="Marshall I.P."/>
            <person name="Finster K."/>
            <person name="Schramm A."/>
        </authorList>
    </citation>
    <scope>NUCLEOTIDE SEQUENCE [LARGE SCALE GENOMIC DNA]</scope>
    <source>
        <strain evidence="1 2">S3-2</strain>
    </source>
</reference>
<dbReference type="PATRIC" id="fig|1747903.4.peg.4381"/>
<dbReference type="InterPro" id="IPR014776">
    <property type="entry name" value="4pyrrole_Mease_sub2"/>
</dbReference>
<dbReference type="PANTHER" id="PTHR46111">
    <property type="entry name" value="RIBOSOMAL RNA SMALL SUBUNIT METHYLTRANSFERASE I"/>
    <property type="match status" value="1"/>
</dbReference>
<dbReference type="RefSeq" id="WP_065306632.1">
    <property type="nucleotide sequence ID" value="NZ_LOCQ01000044.1"/>
</dbReference>
<dbReference type="Gene3D" id="3.30.950.10">
    <property type="entry name" value="Methyltransferase, Cobalt-precorrin-4 Transmethylase, Domain 2"/>
    <property type="match status" value="1"/>
</dbReference>
<dbReference type="InterPro" id="IPR014777">
    <property type="entry name" value="4pyrrole_Mease_sub1"/>
</dbReference>
<dbReference type="OrthoDB" id="7061662at2"/>
<keyword evidence="1" id="KW-0808">Transferase</keyword>
<dbReference type="CDD" id="cd11649">
    <property type="entry name" value="RsmI_like"/>
    <property type="match status" value="1"/>
</dbReference>
<dbReference type="AlphaFoldDB" id="A0A1A7C8T4"/>
<gene>
    <name evidence="1" type="ORF">ASR47_101934</name>
</gene>
<protein>
    <submittedName>
        <fullName evidence="1">16S rRNA (Cytidine1402-2'-O)-methyltransferase</fullName>
        <ecNumber evidence="1">2.1.1.198</ecNumber>
    </submittedName>
</protein>
<organism evidence="1 2">
    <name type="scientific">Janthinobacterium psychrotolerans</name>
    <dbReference type="NCBI Taxonomy" id="1747903"/>
    <lineage>
        <taxon>Bacteria</taxon>
        <taxon>Pseudomonadati</taxon>
        <taxon>Pseudomonadota</taxon>
        <taxon>Betaproteobacteria</taxon>
        <taxon>Burkholderiales</taxon>
        <taxon>Oxalobacteraceae</taxon>
        <taxon>Janthinobacterium</taxon>
    </lineage>
</organism>
<dbReference type="SUPFAM" id="SSF53790">
    <property type="entry name" value="Tetrapyrrole methylase"/>
    <property type="match status" value="1"/>
</dbReference>
<evidence type="ECO:0000313" key="1">
    <source>
        <dbReference type="EMBL" id="OBV40728.1"/>
    </source>
</evidence>
<sequence>MTGTLYLIPNHLGLSDNPDDALGHIIPEQVRHITSQLDYFVAENAKTARAFLKLVGIKHPLAKPLQEITISELNVNTPAQALASLLAPLLAGRDAGLVSEAGVPAVADPGADLVRLAHQHGVKVRPLVGPSSILLAVMASGLNGQSFAFNGYLPTDAALRARRIKELEGRSRSEKQTQLFIETPYRNAAMLDALVAQCAPSTLICVATDLSLETEAIQTLNGGQWKKQLAAGKAPDFHKKPTVFLLLGQ</sequence>
<comment type="caution">
    <text evidence="1">The sequence shown here is derived from an EMBL/GenBank/DDBJ whole genome shotgun (WGS) entry which is preliminary data.</text>
</comment>
<evidence type="ECO:0000313" key="2">
    <source>
        <dbReference type="Proteomes" id="UP000092713"/>
    </source>
</evidence>
<dbReference type="InterPro" id="IPR035996">
    <property type="entry name" value="4pyrrol_Methylase_sf"/>
</dbReference>